<dbReference type="Gene3D" id="1.10.287.130">
    <property type="match status" value="1"/>
</dbReference>
<accession>A0A547PXP4</accession>
<evidence type="ECO:0000313" key="3">
    <source>
        <dbReference type="Proteomes" id="UP000318590"/>
    </source>
</evidence>
<gene>
    <name evidence="2" type="ORF">FEV53_11250</name>
</gene>
<name>A0A547PXP4_9RHOB</name>
<feature type="transmembrane region" description="Helical" evidence="1">
    <location>
        <begin position="328"/>
        <end position="350"/>
    </location>
</feature>
<dbReference type="Proteomes" id="UP000318590">
    <property type="component" value="Unassembled WGS sequence"/>
</dbReference>
<dbReference type="Gene3D" id="6.10.340.10">
    <property type="match status" value="1"/>
</dbReference>
<keyword evidence="1" id="KW-1133">Transmembrane helix</keyword>
<dbReference type="EMBL" id="VFSV01000018">
    <property type="protein sequence ID" value="TRD18931.1"/>
    <property type="molecule type" value="Genomic_DNA"/>
</dbReference>
<dbReference type="AlphaFoldDB" id="A0A547PXP4"/>
<dbReference type="OrthoDB" id="9789238at2"/>
<evidence type="ECO:0000256" key="1">
    <source>
        <dbReference type="SAM" id="Phobius"/>
    </source>
</evidence>
<keyword evidence="3" id="KW-1185">Reference proteome</keyword>
<organism evidence="2 3">
    <name type="scientific">Palleronia caenipelagi</name>
    <dbReference type="NCBI Taxonomy" id="2489174"/>
    <lineage>
        <taxon>Bacteria</taxon>
        <taxon>Pseudomonadati</taxon>
        <taxon>Pseudomonadota</taxon>
        <taxon>Alphaproteobacteria</taxon>
        <taxon>Rhodobacterales</taxon>
        <taxon>Roseobacteraceae</taxon>
        <taxon>Palleronia</taxon>
    </lineage>
</organism>
<sequence length="643" mass="71005">MIKTHHRWHNRIWSLLSVIATALIVVVWMLVALAVFALDNARSTVTEMTETVVPDLSQASRLASQAADLAILSNRILFLDTLTGASLTTAADNLNYYLTDNLNHPRLQQEKNEILSEMDRVLLRLSRGQQLEDETRALVTQLRWVDIEIEEEIAALIADFSYNIGARMDSLVSATSLSERDARARSIDSELALRDALYALSDSFGTAFSLGVQTSTTSSQDQLRQLKAIQSDELARAKTLLDQLPETAEYVTLRQSARLMNELVQGPDGITLKREEWHHERASLHRGLERLLSQLLTLQRGLQSDVTAEEIRLVSMALELQELTQTEIFALSLATGISVIAAAAILLFYIRPKIVHPVQQISGDLRALVQGQRIEPTPPPTKPGEITDLFEAVQGFANALRERDMVLADLQRTSDHLLTASKMAALGTISISIGRELSPPLTTMQKRLELLRDVCDSGDRVGQDQQLRKLDELVGRLWHTVTDLTRIAQRRELVFEAVPLLPVAVSARAFVENHRSHHRVPCSIDPTLENVVFTGDKLLVEQLIATLLQVSAATIEASGAPGRIKIHRDPAPEGYAAFSVQTIGTNLQEPIAYSSDHVPATADVGDRRSLALAETIIGCLDGNVVQIKESNGNIYTSITLPRG</sequence>
<feature type="transmembrane region" description="Helical" evidence="1">
    <location>
        <begin position="12"/>
        <end position="38"/>
    </location>
</feature>
<reference evidence="2 3" key="1">
    <citation type="submission" date="2019-06" db="EMBL/GenBank/DDBJ databases">
        <title>Paenimaribius caenipelagi gen. nov., sp. nov., isolated from a tidal flat.</title>
        <authorList>
            <person name="Yoon J.-H."/>
        </authorList>
    </citation>
    <scope>NUCLEOTIDE SEQUENCE [LARGE SCALE GENOMIC DNA]</scope>
    <source>
        <strain evidence="2 3">JBTF-M29</strain>
    </source>
</reference>
<evidence type="ECO:0000313" key="2">
    <source>
        <dbReference type="EMBL" id="TRD18931.1"/>
    </source>
</evidence>
<protein>
    <recommendedName>
        <fullName evidence="4">HAMP domain-containing protein</fullName>
    </recommendedName>
</protein>
<dbReference type="RefSeq" id="WP_142834903.1">
    <property type="nucleotide sequence ID" value="NZ_VFSV01000018.1"/>
</dbReference>
<keyword evidence="1" id="KW-0472">Membrane</keyword>
<comment type="caution">
    <text evidence="2">The sequence shown here is derived from an EMBL/GenBank/DDBJ whole genome shotgun (WGS) entry which is preliminary data.</text>
</comment>
<evidence type="ECO:0008006" key="4">
    <source>
        <dbReference type="Google" id="ProtNLM"/>
    </source>
</evidence>
<keyword evidence="1" id="KW-0812">Transmembrane</keyword>
<proteinExistence type="predicted"/>